<evidence type="ECO:0000313" key="3">
    <source>
        <dbReference type="Proteomes" id="UP000199308"/>
    </source>
</evidence>
<evidence type="ECO:0000313" key="2">
    <source>
        <dbReference type="EMBL" id="SET58835.1"/>
    </source>
</evidence>
<name>A0A1I0FKF2_THASX</name>
<keyword evidence="1" id="KW-0472">Membrane</keyword>
<feature type="transmembrane region" description="Helical" evidence="1">
    <location>
        <begin position="12"/>
        <end position="32"/>
    </location>
</feature>
<keyword evidence="1" id="KW-1133">Transmembrane helix</keyword>
<feature type="transmembrane region" description="Helical" evidence="1">
    <location>
        <begin position="91"/>
        <end position="108"/>
    </location>
</feature>
<feature type="transmembrane region" description="Helical" evidence="1">
    <location>
        <begin position="120"/>
        <end position="138"/>
    </location>
</feature>
<sequence length="147" mass="15992">MNKSIATATATILSVILCYISIKWVSNVYLWLPDIGNDFVSIGAVPVAYIIFALGFVALPFALLYLCGVWGYIFVLKLLSLDSENLKRRNIVLLAVPLTMFLGGSNMLNPPNVEQAILDLLIAVSPMFGAFVGANIVLKQELNNQAS</sequence>
<dbReference type="Proteomes" id="UP000199308">
    <property type="component" value="Unassembled WGS sequence"/>
</dbReference>
<proteinExistence type="predicted"/>
<organism evidence="2 3">
    <name type="scientific">Thalassotalea agarivorans</name>
    <name type="common">Thalassomonas agarivorans</name>
    <dbReference type="NCBI Taxonomy" id="349064"/>
    <lineage>
        <taxon>Bacteria</taxon>
        <taxon>Pseudomonadati</taxon>
        <taxon>Pseudomonadota</taxon>
        <taxon>Gammaproteobacteria</taxon>
        <taxon>Alteromonadales</taxon>
        <taxon>Colwelliaceae</taxon>
        <taxon>Thalassotalea</taxon>
    </lineage>
</organism>
<keyword evidence="1" id="KW-0812">Transmembrane</keyword>
<accession>A0A1I0FKF2</accession>
<gene>
    <name evidence="2" type="ORF">SAMN05660429_02180</name>
</gene>
<dbReference type="RefSeq" id="WP_093330150.1">
    <property type="nucleotide sequence ID" value="NZ_AP027363.1"/>
</dbReference>
<protein>
    <submittedName>
        <fullName evidence="2">Uncharacterized protein</fullName>
    </submittedName>
</protein>
<evidence type="ECO:0000256" key="1">
    <source>
        <dbReference type="SAM" id="Phobius"/>
    </source>
</evidence>
<reference evidence="2 3" key="1">
    <citation type="submission" date="2016-10" db="EMBL/GenBank/DDBJ databases">
        <authorList>
            <person name="de Groot N.N."/>
        </authorList>
    </citation>
    <scope>NUCLEOTIDE SEQUENCE [LARGE SCALE GENOMIC DNA]</scope>
    <source>
        <strain evidence="2 3">DSM 19706</strain>
    </source>
</reference>
<dbReference type="AlphaFoldDB" id="A0A1I0FKF2"/>
<dbReference type="EMBL" id="FOHK01000009">
    <property type="protein sequence ID" value="SET58835.1"/>
    <property type="molecule type" value="Genomic_DNA"/>
</dbReference>
<feature type="transmembrane region" description="Helical" evidence="1">
    <location>
        <begin position="47"/>
        <end position="79"/>
    </location>
</feature>
<keyword evidence="3" id="KW-1185">Reference proteome</keyword>